<accession>A0A2W7MQX9</accession>
<dbReference type="RefSeq" id="WP_111439043.1">
    <property type="nucleotide sequence ID" value="NZ_QKZI01000002.1"/>
</dbReference>
<dbReference type="Proteomes" id="UP000248646">
    <property type="component" value="Unassembled WGS sequence"/>
</dbReference>
<dbReference type="OrthoDB" id="1787331at2"/>
<dbReference type="AlphaFoldDB" id="A0A2W7MQX9"/>
<protein>
    <submittedName>
        <fullName evidence="1">Uncharacterized protein</fullName>
    </submittedName>
</protein>
<organism evidence="1 2">
    <name type="scientific">Psychrobacillus insolitus</name>
    <dbReference type="NCBI Taxonomy" id="1461"/>
    <lineage>
        <taxon>Bacteria</taxon>
        <taxon>Bacillati</taxon>
        <taxon>Bacillota</taxon>
        <taxon>Bacilli</taxon>
        <taxon>Bacillales</taxon>
        <taxon>Bacillaceae</taxon>
        <taxon>Psychrobacillus</taxon>
    </lineage>
</organism>
<reference evidence="1 2" key="1">
    <citation type="submission" date="2018-06" db="EMBL/GenBank/DDBJ databases">
        <title>Genomic Encyclopedia of Type Strains, Phase IV (KMG-IV): sequencing the most valuable type-strain genomes for metagenomic binning, comparative biology and taxonomic classification.</title>
        <authorList>
            <person name="Goeker M."/>
        </authorList>
    </citation>
    <scope>NUCLEOTIDE SEQUENCE [LARGE SCALE GENOMIC DNA]</scope>
    <source>
        <strain evidence="1 2">DSM 5</strain>
    </source>
</reference>
<evidence type="ECO:0000313" key="2">
    <source>
        <dbReference type="Proteomes" id="UP000248646"/>
    </source>
</evidence>
<keyword evidence="2" id="KW-1185">Reference proteome</keyword>
<comment type="caution">
    <text evidence="1">The sequence shown here is derived from an EMBL/GenBank/DDBJ whole genome shotgun (WGS) entry which is preliminary data.</text>
</comment>
<name>A0A2W7MQX9_9BACI</name>
<evidence type="ECO:0000313" key="1">
    <source>
        <dbReference type="EMBL" id="PZX05582.1"/>
    </source>
</evidence>
<sequence>MKICVTCKEEFEWEAFGWHGGEEEFCSVACLPEGVLDKPYALNYVGLTESYQDLESQLPMKSYFDQQEILKEINPFIIQLEEYNFGDLEGSFYKKALRELFDKFLGLQEKVESCFLKKEQLLIDYGFYIGWESICMETSQEVAIELQVLLQKQLDRFDDQPTILYNQELDGVSESQNILYFNENNWSYIEDGIHPDIEHLYEVSKAFLLLFLRIILIACSPMWN</sequence>
<gene>
    <name evidence="1" type="ORF">C7437_10234</name>
</gene>
<proteinExistence type="predicted"/>
<dbReference type="EMBL" id="QKZI01000002">
    <property type="protein sequence ID" value="PZX05582.1"/>
    <property type="molecule type" value="Genomic_DNA"/>
</dbReference>